<keyword evidence="7" id="KW-1185">Reference proteome</keyword>
<dbReference type="Gene3D" id="3.40.50.1980">
    <property type="entry name" value="Nitrogenase molybdenum iron protein domain"/>
    <property type="match status" value="2"/>
</dbReference>
<dbReference type="GO" id="GO:1901678">
    <property type="term" value="P:iron coordination entity transport"/>
    <property type="evidence" value="ECO:0007669"/>
    <property type="project" value="UniProtKB-ARBA"/>
</dbReference>
<protein>
    <submittedName>
        <fullName evidence="6">Uncharacterized protein</fullName>
    </submittedName>
</protein>
<comment type="subcellular location">
    <subcellularLocation>
        <location evidence="1">Cell envelope</location>
    </subcellularLocation>
</comment>
<evidence type="ECO:0000256" key="3">
    <source>
        <dbReference type="ARBA" id="ARBA00022448"/>
    </source>
</evidence>
<keyword evidence="3" id="KW-0813">Transport</keyword>
<evidence type="ECO:0000313" key="7">
    <source>
        <dbReference type="Proteomes" id="UP000250241"/>
    </source>
</evidence>
<dbReference type="PROSITE" id="PS51257">
    <property type="entry name" value="PROKAR_LIPOPROTEIN"/>
    <property type="match status" value="1"/>
</dbReference>
<dbReference type="PROSITE" id="PS50983">
    <property type="entry name" value="FE_B12_PBP"/>
    <property type="match status" value="1"/>
</dbReference>
<evidence type="ECO:0000256" key="5">
    <source>
        <dbReference type="SAM" id="MobiDB-lite"/>
    </source>
</evidence>
<accession>A0A2Z5R193</accession>
<sequence length="347" mass="37094">MSFEKNEVSGESIINRRNFMGLALASGAAFTLAACSGESTSSSTSGGSGETRKVQDVDEEEINIPVKPQRVVTLSEPTLDAALALGINPVGTVSGRGQSTVPNYLKEKAKDVPLIGTVAQVNYEKIDALEPDLILVDYTGVDKRSDAYSTLTKIAPVVYCGYAGGDWHFNFRNVADALNLKDKGEEFIKNYEALAAKTKEELAPKYGDKTFSIVRWAGNGPALILKELPAGQVLEDLGLKRPPAQDRKGQGHSDPVSLENLANIDADYMFLGTLGGASQQNPEAQGNAGLEGAEEALKKAKETSGFTELKAYKENHVKLVDGSKWTSTGGPLLMQGIIEDVKKDLLG</sequence>
<dbReference type="KEGG" id="raj:RA11412_2149"/>
<dbReference type="PROSITE" id="PS51318">
    <property type="entry name" value="TAT"/>
    <property type="match status" value="1"/>
</dbReference>
<dbReference type="Pfam" id="PF01497">
    <property type="entry name" value="Peripla_BP_2"/>
    <property type="match status" value="1"/>
</dbReference>
<keyword evidence="4" id="KW-0732">Signal</keyword>
<name>A0A2Z5R193_9MICC</name>
<proteinExistence type="inferred from homology"/>
<dbReference type="EMBL" id="AP017895">
    <property type="protein sequence ID" value="BAV88448.1"/>
    <property type="molecule type" value="Genomic_DNA"/>
</dbReference>
<dbReference type="CDD" id="cd01146">
    <property type="entry name" value="FhuD"/>
    <property type="match status" value="1"/>
</dbReference>
<dbReference type="InterPro" id="IPR006311">
    <property type="entry name" value="TAT_signal"/>
</dbReference>
<dbReference type="RefSeq" id="WP_128087906.1">
    <property type="nucleotide sequence ID" value="NZ_CP068102.1"/>
</dbReference>
<dbReference type="PANTHER" id="PTHR30532:SF1">
    <property type="entry name" value="IRON(3+)-HYDROXAMATE-BINDING PROTEIN FHUD"/>
    <property type="match status" value="1"/>
</dbReference>
<dbReference type="SUPFAM" id="SSF53807">
    <property type="entry name" value="Helical backbone' metal receptor"/>
    <property type="match status" value="1"/>
</dbReference>
<organism evidence="6 7">
    <name type="scientific">Rothia aeria</name>
    <dbReference type="NCBI Taxonomy" id="172042"/>
    <lineage>
        <taxon>Bacteria</taxon>
        <taxon>Bacillati</taxon>
        <taxon>Actinomycetota</taxon>
        <taxon>Actinomycetes</taxon>
        <taxon>Micrococcales</taxon>
        <taxon>Micrococcaceae</taxon>
        <taxon>Rothia</taxon>
    </lineage>
</organism>
<dbReference type="InterPro" id="IPR002491">
    <property type="entry name" value="ABC_transptr_periplasmic_BD"/>
</dbReference>
<dbReference type="PANTHER" id="PTHR30532">
    <property type="entry name" value="IRON III DICITRATE-BINDING PERIPLASMIC PROTEIN"/>
    <property type="match status" value="1"/>
</dbReference>
<evidence type="ECO:0000256" key="1">
    <source>
        <dbReference type="ARBA" id="ARBA00004196"/>
    </source>
</evidence>
<comment type="similarity">
    <text evidence="2">Belongs to the bacterial solute-binding protein 8 family.</text>
</comment>
<feature type="region of interest" description="Disordered" evidence="5">
    <location>
        <begin position="37"/>
        <end position="58"/>
    </location>
</feature>
<dbReference type="Proteomes" id="UP000250241">
    <property type="component" value="Chromosome"/>
</dbReference>
<gene>
    <name evidence="6" type="ORF">RA11412_2149</name>
</gene>
<dbReference type="AlphaFoldDB" id="A0A2Z5R193"/>
<dbReference type="GO" id="GO:0030288">
    <property type="term" value="C:outer membrane-bounded periplasmic space"/>
    <property type="evidence" value="ECO:0007669"/>
    <property type="project" value="TreeGrafter"/>
</dbReference>
<evidence type="ECO:0000256" key="2">
    <source>
        <dbReference type="ARBA" id="ARBA00008814"/>
    </source>
</evidence>
<dbReference type="InterPro" id="IPR051313">
    <property type="entry name" value="Bact_iron-sidero_bind"/>
</dbReference>
<reference evidence="6 7" key="1">
    <citation type="submission" date="2016-10" db="EMBL/GenBank/DDBJ databases">
        <title>Genome sequence of Rothia aeria strain JCM11412.</title>
        <authorList>
            <person name="Nambu T."/>
        </authorList>
    </citation>
    <scope>NUCLEOTIDE SEQUENCE [LARGE SCALE GENOMIC DNA]</scope>
    <source>
        <strain evidence="6 7">JCM 11412</strain>
    </source>
</reference>
<evidence type="ECO:0000256" key="4">
    <source>
        <dbReference type="ARBA" id="ARBA00022729"/>
    </source>
</evidence>
<dbReference type="GeneID" id="93862771"/>
<evidence type="ECO:0000313" key="6">
    <source>
        <dbReference type="EMBL" id="BAV88448.1"/>
    </source>
</evidence>